<evidence type="ECO:0000313" key="4">
    <source>
        <dbReference type="Proteomes" id="UP000032279"/>
    </source>
</evidence>
<reference evidence="3 4" key="1">
    <citation type="submission" date="2013-08" db="EMBL/GenBank/DDBJ databases">
        <title>Lactobacillus wasatchii sp. WDC04, a late gas producing bacteria isolated from aged chedder cheese.</title>
        <authorList>
            <person name="Oberg C.J."/>
            <person name="Culumber M."/>
            <person name="McMahon D.J."/>
            <person name="Broadbent J.R."/>
            <person name="Oberg T.S."/>
            <person name="Ortaki F."/>
        </authorList>
    </citation>
    <scope>NUCLEOTIDE SEQUENCE [LARGE SCALE GENOMIC DNA]</scope>
    <source>
        <strain evidence="3 4">WDC04</strain>
    </source>
</reference>
<name>A0A0D1A9S6_9LACO</name>
<organism evidence="3 4">
    <name type="scientific">Paucilactobacillus wasatchensis</name>
    <dbReference type="NCBI Taxonomy" id="1335616"/>
    <lineage>
        <taxon>Bacteria</taxon>
        <taxon>Bacillati</taxon>
        <taxon>Bacillota</taxon>
        <taxon>Bacilli</taxon>
        <taxon>Lactobacillales</taxon>
        <taxon>Lactobacillaceae</taxon>
        <taxon>Paucilactobacillus</taxon>
    </lineage>
</organism>
<keyword evidence="4" id="KW-1185">Reference proteome</keyword>
<feature type="compositionally biased region" description="Low complexity" evidence="1">
    <location>
        <begin position="27"/>
        <end position="56"/>
    </location>
</feature>
<feature type="chain" id="PRO_5038828332" evidence="2">
    <location>
        <begin position="22"/>
        <end position="56"/>
    </location>
</feature>
<dbReference type="Proteomes" id="UP000032279">
    <property type="component" value="Unassembled WGS sequence"/>
</dbReference>
<dbReference type="RefSeq" id="WP_156126999.1">
    <property type="nucleotide sequence ID" value="NZ_AWTT01000017.1"/>
</dbReference>
<accession>A0A0D1A9S6</accession>
<gene>
    <name evidence="3" type="ORF">WDC_0873</name>
</gene>
<evidence type="ECO:0000256" key="1">
    <source>
        <dbReference type="SAM" id="MobiDB-lite"/>
    </source>
</evidence>
<dbReference type="EMBL" id="AWTT01000017">
    <property type="protein sequence ID" value="KIS03501.1"/>
    <property type="molecule type" value="Genomic_DNA"/>
</dbReference>
<feature type="region of interest" description="Disordered" evidence="1">
    <location>
        <begin position="25"/>
        <end position="56"/>
    </location>
</feature>
<dbReference type="PROSITE" id="PS51257">
    <property type="entry name" value="PROKAR_LIPOPROTEIN"/>
    <property type="match status" value="1"/>
</dbReference>
<keyword evidence="2" id="KW-0732">Signal</keyword>
<comment type="caution">
    <text evidence="3">The sequence shown here is derived from an EMBL/GenBank/DDBJ whole genome shotgun (WGS) entry which is preliminary data.</text>
</comment>
<dbReference type="AlphaFoldDB" id="A0A0D1A9S6"/>
<evidence type="ECO:0000313" key="3">
    <source>
        <dbReference type="EMBL" id="KIS03501.1"/>
    </source>
</evidence>
<sequence length="56" mass="5671">MKKIIRLSTLLVLSLSLAGCASVNTKATDNSSSSQVTSSKAATKATKPSTATTSVL</sequence>
<protein>
    <submittedName>
        <fullName evidence="3">Uncharacterized protein</fullName>
    </submittedName>
</protein>
<proteinExistence type="predicted"/>
<dbReference type="STRING" id="1335616.WDC_0873"/>
<evidence type="ECO:0000256" key="2">
    <source>
        <dbReference type="SAM" id="SignalP"/>
    </source>
</evidence>
<feature type="signal peptide" evidence="2">
    <location>
        <begin position="1"/>
        <end position="21"/>
    </location>
</feature>
<dbReference type="PATRIC" id="fig|1335616.4.peg.873"/>